<dbReference type="EMBL" id="MHMS01000025">
    <property type="protein sequence ID" value="OGZ31565.1"/>
    <property type="molecule type" value="Genomic_DNA"/>
</dbReference>
<evidence type="ECO:0000256" key="1">
    <source>
        <dbReference type="SAM" id="MobiDB-lite"/>
    </source>
</evidence>
<sequence>MVFSWQNGHKWKFPFSLNPSKESRNKEKISSDKIKGTPNNSLGRIYRTSFPANSANTNPT</sequence>
<comment type="caution">
    <text evidence="2">The sequence shown here is derived from an EMBL/GenBank/DDBJ whole genome shotgun (WGS) entry which is preliminary data.</text>
</comment>
<gene>
    <name evidence="2" type="ORF">A3H02_02555</name>
</gene>
<feature type="region of interest" description="Disordered" evidence="1">
    <location>
        <begin position="14"/>
        <end position="60"/>
    </location>
</feature>
<dbReference type="STRING" id="1801726.A3H02_02555"/>
<reference evidence="2 3" key="1">
    <citation type="journal article" date="2016" name="Nat. Commun.">
        <title>Thousands of microbial genomes shed light on interconnected biogeochemical processes in an aquifer system.</title>
        <authorList>
            <person name="Anantharaman K."/>
            <person name="Brown C.T."/>
            <person name="Hug L.A."/>
            <person name="Sharon I."/>
            <person name="Castelle C.J."/>
            <person name="Probst A.J."/>
            <person name="Thomas B.C."/>
            <person name="Singh A."/>
            <person name="Wilkins M.J."/>
            <person name="Karaoz U."/>
            <person name="Brodie E.L."/>
            <person name="Williams K.H."/>
            <person name="Hubbard S.S."/>
            <person name="Banfield J.F."/>
        </authorList>
    </citation>
    <scope>NUCLEOTIDE SEQUENCE [LARGE SCALE GENOMIC DNA]</scope>
</reference>
<protein>
    <submittedName>
        <fullName evidence="2">Uncharacterized protein</fullName>
    </submittedName>
</protein>
<accession>A0A1G2F0J1</accession>
<dbReference type="Proteomes" id="UP000176787">
    <property type="component" value="Unassembled WGS sequence"/>
</dbReference>
<name>A0A1G2F0J1_9BACT</name>
<dbReference type="AlphaFoldDB" id="A0A1G2F0J1"/>
<organism evidence="2 3">
    <name type="scientific">Candidatus Niyogibacteria bacterium RIFCSPLOWO2_12_FULL_41_13</name>
    <dbReference type="NCBI Taxonomy" id="1801726"/>
    <lineage>
        <taxon>Bacteria</taxon>
        <taxon>Candidatus Niyogiibacteriota</taxon>
    </lineage>
</organism>
<proteinExistence type="predicted"/>
<evidence type="ECO:0000313" key="2">
    <source>
        <dbReference type="EMBL" id="OGZ31565.1"/>
    </source>
</evidence>
<feature type="compositionally biased region" description="Basic and acidic residues" evidence="1">
    <location>
        <begin position="21"/>
        <end position="35"/>
    </location>
</feature>
<feature type="compositionally biased region" description="Polar residues" evidence="1">
    <location>
        <begin position="50"/>
        <end position="60"/>
    </location>
</feature>
<evidence type="ECO:0000313" key="3">
    <source>
        <dbReference type="Proteomes" id="UP000176787"/>
    </source>
</evidence>